<dbReference type="InterPro" id="IPR018580">
    <property type="entry name" value="Uncharacterised_YfhO"/>
</dbReference>
<reference evidence="1 2" key="1">
    <citation type="submission" date="2015-08" db="EMBL/GenBank/DDBJ databases">
        <title>Genome sequence of the pristinamycin over-producing bacterium Streptomyces pristinaespiralis HCCB10218.</title>
        <authorList>
            <person name="Tian J."/>
            <person name="Yang J."/>
            <person name="Li L."/>
            <person name="Ruan L."/>
            <person name="Wei W."/>
            <person name="Zheng G."/>
            <person name="Wei Z."/>
            <person name="Yang S."/>
            <person name="Ge M."/>
            <person name="Jiang W."/>
            <person name="Lu Y."/>
        </authorList>
    </citation>
    <scope>NUCLEOTIDE SEQUENCE [LARGE SCALE GENOMIC DNA]</scope>
    <source>
        <strain evidence="1 2">HCCB 10218</strain>
    </source>
</reference>
<protein>
    <submittedName>
        <fullName evidence="1">Membrane protein</fullName>
    </submittedName>
</protein>
<dbReference type="Proteomes" id="UP000060513">
    <property type="component" value="Chromosome"/>
</dbReference>
<dbReference type="RefSeq" id="WP_053557208.1">
    <property type="nucleotide sequence ID" value="NZ_CP011340.1"/>
</dbReference>
<name>A0A0M4DHQ3_STRPR</name>
<gene>
    <name evidence="1" type="ORF">SPRI_4441</name>
</gene>
<dbReference type="OrthoDB" id="9815466at2"/>
<sequence>MWTMPSARGRAAGLAALITVGTVCAGDAVARSFPFGPHTRSVNDLGNQFVPFHTRLWDLLHGRADGGVLLNWQSGYGTSFLPDIGTYLGSPFAVLVGLFPRDEIDLAVYVVTLVKMAAAAAAMTWLLTALHRGTDRRWAAAVLGASYALCGWSVVEASYNPMWLDGLIAFPLLCLVGEWARRGRRPVLGPVIVALAWTANFYTAYMATLGAALVLLLRLLLEETERRERIRALLRAVRSVLLGTALAAPVLAPVFLGTRHAYPGWKREFAAASWSDVSARLLPATYSFFTPALFLGTGALLLACALAFHRAVPGRERLAWAGLVAAVALSLQWAPTHLLWHAFATPNGSPYRQTFVLAGVTVIAAWTAVARAWPGRRALLGGGAVLLAVTAAASFSPLVTRWTYPLFAAGLLAVVGGLLVARRGGRTAPLAAVLLIGALAGQAAATTAYADRQRLNRLDDYAPWGTRQQEQADAVEGADGWPRYRTDPGREQTTANDPMAVGGQGAAYYSSHTPAVLTRTFLALGSGWTSGGRAMHSLDNPVTDAVFSVGARVHVPRDPHQGWTRPDDRPTAVTRQEVPPLVTVRPALPDGLRLGRSPYRNQEKLLGAAVYTVPATRLRTGAGAAVPDQDRFDHRLAPGRYTLTARCPAGSEVFLWAPDLFGTARLGAGELVDFRGELPGRRAAMAGLGRTGDGQVTVSLRAARAGTLPHETVGCLDGQRLSAAVERLRSTGAVSVDVGDSGVRAELPAGPGGTAVLAAPRIAGWSCGGRPADSYLGLVATPVAAGQTSVECSFRPPGLRAGLFAAVAGAIGLIVLGPGRPMLSRPRRRGDTKTSSA</sequence>
<dbReference type="PANTHER" id="PTHR38454">
    <property type="entry name" value="INTEGRAL MEMBRANE PROTEIN-RELATED"/>
    <property type="match status" value="1"/>
</dbReference>
<evidence type="ECO:0000313" key="2">
    <source>
        <dbReference type="Proteomes" id="UP000060513"/>
    </source>
</evidence>
<proteinExistence type="predicted"/>
<dbReference type="STRING" id="38300.SPRI_4441"/>
<dbReference type="GeneID" id="97234513"/>
<dbReference type="KEGG" id="spri:SPRI_4441"/>
<dbReference type="Pfam" id="PF09586">
    <property type="entry name" value="YfhO"/>
    <property type="match status" value="1"/>
</dbReference>
<dbReference type="PANTHER" id="PTHR38454:SF1">
    <property type="entry name" value="INTEGRAL MEMBRANE PROTEIN"/>
    <property type="match status" value="1"/>
</dbReference>
<dbReference type="PATRIC" id="fig|38300.4.peg.4657"/>
<organism evidence="1">
    <name type="scientific">Streptomyces pristinaespiralis</name>
    <dbReference type="NCBI Taxonomy" id="38300"/>
    <lineage>
        <taxon>Bacteria</taxon>
        <taxon>Bacillati</taxon>
        <taxon>Actinomycetota</taxon>
        <taxon>Actinomycetes</taxon>
        <taxon>Kitasatosporales</taxon>
        <taxon>Streptomycetaceae</taxon>
        <taxon>Streptomyces</taxon>
    </lineage>
</organism>
<evidence type="ECO:0000313" key="1">
    <source>
        <dbReference type="EMBL" id="ALC22747.1"/>
    </source>
</evidence>
<dbReference type="AlphaFoldDB" id="A0A0M4DHQ3"/>
<accession>A0A0M4DHQ3</accession>
<dbReference type="EMBL" id="CP011340">
    <property type="protein sequence ID" value="ALC22747.1"/>
    <property type="molecule type" value="Genomic_DNA"/>
</dbReference>